<reference evidence="1 2" key="1">
    <citation type="journal article" date="2014" name="Int. J. Syst. Evol. Microbiol.">
        <title>Complete genome sequence of Corynebacterium casei LMG S-19264T (=DSM 44701T), isolated from a smear-ripened cheese.</title>
        <authorList>
            <consortium name="US DOE Joint Genome Institute (JGI-PGF)"/>
            <person name="Walter F."/>
            <person name="Albersmeier A."/>
            <person name="Kalinowski J."/>
            <person name="Ruckert C."/>
        </authorList>
    </citation>
    <scope>NUCLEOTIDE SEQUENCE [LARGE SCALE GENOMIC DNA]</scope>
    <source>
        <strain evidence="1 2">KCTC 23968</strain>
    </source>
</reference>
<gene>
    <name evidence="1" type="ORF">GCM10011309_27530</name>
</gene>
<evidence type="ECO:0000313" key="1">
    <source>
        <dbReference type="EMBL" id="GGX75969.1"/>
    </source>
</evidence>
<organism evidence="1 2">
    <name type="scientific">Litorimonas cladophorae</name>
    <dbReference type="NCBI Taxonomy" id="1220491"/>
    <lineage>
        <taxon>Bacteria</taxon>
        <taxon>Pseudomonadati</taxon>
        <taxon>Pseudomonadota</taxon>
        <taxon>Alphaproteobacteria</taxon>
        <taxon>Maricaulales</taxon>
        <taxon>Robiginitomaculaceae</taxon>
    </lineage>
</organism>
<proteinExistence type="predicted"/>
<name>A0A918NKM2_9PROT</name>
<accession>A0A918NKM2</accession>
<evidence type="ECO:0000313" key="2">
    <source>
        <dbReference type="Proteomes" id="UP000600865"/>
    </source>
</evidence>
<keyword evidence="2" id="KW-1185">Reference proteome</keyword>
<sequence length="49" mass="5371">MSLTIKISGADIGMNPDLTSTAFEGAMAIFCDRLITLAFHFFEISMTKI</sequence>
<comment type="caution">
    <text evidence="1">The sequence shown here is derived from an EMBL/GenBank/DDBJ whole genome shotgun (WGS) entry which is preliminary data.</text>
</comment>
<protein>
    <submittedName>
        <fullName evidence="1">Uncharacterized protein</fullName>
    </submittedName>
</protein>
<dbReference type="AlphaFoldDB" id="A0A918NKM2"/>
<dbReference type="EMBL" id="BMYV01000004">
    <property type="protein sequence ID" value="GGX75969.1"/>
    <property type="molecule type" value="Genomic_DNA"/>
</dbReference>
<dbReference type="Proteomes" id="UP000600865">
    <property type="component" value="Unassembled WGS sequence"/>
</dbReference>